<organism evidence="1 2">
    <name type="scientific">Entotheonella factor</name>
    <dbReference type="NCBI Taxonomy" id="1429438"/>
    <lineage>
        <taxon>Bacteria</taxon>
        <taxon>Pseudomonadati</taxon>
        <taxon>Nitrospinota/Tectimicrobiota group</taxon>
        <taxon>Candidatus Tectimicrobiota</taxon>
        <taxon>Candidatus Entotheonellia</taxon>
        <taxon>Candidatus Entotheonellales</taxon>
        <taxon>Candidatus Entotheonellaceae</taxon>
        <taxon>Candidatus Entotheonella</taxon>
    </lineage>
</organism>
<reference evidence="1 2" key="1">
    <citation type="journal article" date="2014" name="Nature">
        <title>An environmental bacterial taxon with a large and distinct metabolic repertoire.</title>
        <authorList>
            <person name="Wilson M.C."/>
            <person name="Mori T."/>
            <person name="Ruckert C."/>
            <person name="Uria A.R."/>
            <person name="Helf M.J."/>
            <person name="Takada K."/>
            <person name="Gernert C."/>
            <person name="Steffens U.A."/>
            <person name="Heycke N."/>
            <person name="Schmitt S."/>
            <person name="Rinke C."/>
            <person name="Helfrich E.J."/>
            <person name="Brachmann A.O."/>
            <person name="Gurgui C."/>
            <person name="Wakimoto T."/>
            <person name="Kracht M."/>
            <person name="Crusemann M."/>
            <person name="Hentschel U."/>
            <person name="Abe I."/>
            <person name="Matsunaga S."/>
            <person name="Kalinowski J."/>
            <person name="Takeyama H."/>
            <person name="Piel J."/>
        </authorList>
    </citation>
    <scope>NUCLEOTIDE SEQUENCE [LARGE SCALE GENOMIC DNA]</scope>
    <source>
        <strain evidence="2">TSY1</strain>
    </source>
</reference>
<dbReference type="PANTHER" id="PTHR40280">
    <property type="entry name" value="BLR6907 PROTEIN"/>
    <property type="match status" value="1"/>
</dbReference>
<protein>
    <recommendedName>
        <fullName evidence="3">VOC domain-containing protein</fullName>
    </recommendedName>
</protein>
<name>W4L544_ENTF1</name>
<dbReference type="AlphaFoldDB" id="W4L544"/>
<evidence type="ECO:0008006" key="3">
    <source>
        <dbReference type="Google" id="ProtNLM"/>
    </source>
</evidence>
<feature type="non-terminal residue" evidence="1">
    <location>
        <position position="1"/>
    </location>
</feature>
<proteinExistence type="predicted"/>
<evidence type="ECO:0000313" key="2">
    <source>
        <dbReference type="Proteomes" id="UP000019141"/>
    </source>
</evidence>
<dbReference type="Proteomes" id="UP000019141">
    <property type="component" value="Unassembled WGS sequence"/>
</dbReference>
<evidence type="ECO:0000313" key="1">
    <source>
        <dbReference type="EMBL" id="ETW92780.1"/>
    </source>
</evidence>
<comment type="caution">
    <text evidence="1">The sequence shown here is derived from an EMBL/GenBank/DDBJ whole genome shotgun (WGS) entry which is preliminary data.</text>
</comment>
<dbReference type="PANTHER" id="PTHR40280:SF1">
    <property type="entry name" value="VOC DOMAIN-CONTAINING PROTEIN"/>
    <property type="match status" value="1"/>
</dbReference>
<accession>W4L544</accession>
<dbReference type="HOGENOM" id="CLU_1263881_0_0_7"/>
<keyword evidence="2" id="KW-1185">Reference proteome</keyword>
<sequence>QVLRGHVGLVVPDLEGVKQRLTALTESGKLEGTAFTCNADNGYVSATCPWGNKYRVYQAGDFGGMNLGIPYVEFDVPPGTAAGIGQFYMEVMKAPYTLTQDINGGVAHVKVGRDQELVFRETADPLPDYDGHHIAIYVANFSGPHKFLCEHGLITQESDQHQYRFEDIVHPETGKVLFKIEHEVRSLFHPMYGREMVNRNPSQNLRSYSRGSDVLVGV</sequence>
<dbReference type="EMBL" id="AZHW01001378">
    <property type="protein sequence ID" value="ETW92780.1"/>
    <property type="molecule type" value="Genomic_DNA"/>
</dbReference>
<gene>
    <name evidence="1" type="ORF">ETSY1_42175</name>
</gene>